<evidence type="ECO:0000313" key="1">
    <source>
        <dbReference type="EMBL" id="MZI92921.1"/>
    </source>
</evidence>
<keyword evidence="2" id="KW-1185">Reference proteome</keyword>
<dbReference type="Proteomes" id="UP000462621">
    <property type="component" value="Unassembled WGS sequence"/>
</dbReference>
<accession>A0A7X4LJD5</accession>
<reference evidence="1 2" key="1">
    <citation type="submission" date="2019-10" db="EMBL/GenBank/DDBJ databases">
        <title>Vibrio sp. nov. isolated from a shrimp pond.</title>
        <authorList>
            <person name="Gomez-Gil B."/>
            <person name="Enciso-Ibarra J."/>
            <person name="Enciso-Ibarra K."/>
            <person name="Bolan-Mejia C."/>
        </authorList>
    </citation>
    <scope>NUCLEOTIDE SEQUENCE [LARGE SCALE GENOMIC DNA]</scope>
    <source>
        <strain evidence="1 2">CAIM 722</strain>
    </source>
</reference>
<proteinExistence type="predicted"/>
<protein>
    <submittedName>
        <fullName evidence="1">Uncharacterized protein</fullName>
    </submittedName>
</protein>
<dbReference type="EMBL" id="WEKT01000008">
    <property type="protein sequence ID" value="MZI92921.1"/>
    <property type="molecule type" value="Genomic_DNA"/>
</dbReference>
<name>A0A7X4LJD5_9VIBR</name>
<evidence type="ECO:0000313" key="2">
    <source>
        <dbReference type="Proteomes" id="UP000462621"/>
    </source>
</evidence>
<sequence>MSIKVKQLSIQAKSESSKKEGLTVEQNINRSCTKDMLSKIDCKSLTSLHSKILENYRER</sequence>
<gene>
    <name evidence="1" type="ORF">F9817_06890</name>
</gene>
<dbReference type="AlphaFoldDB" id="A0A7X4LJD5"/>
<dbReference type="RefSeq" id="WP_161154220.1">
    <property type="nucleotide sequence ID" value="NZ_WEKT01000008.1"/>
</dbReference>
<comment type="caution">
    <text evidence="1">The sequence shown here is derived from an EMBL/GenBank/DDBJ whole genome shotgun (WGS) entry which is preliminary data.</text>
</comment>
<organism evidence="1 2">
    <name type="scientific">Vibrio eleionomae</name>
    <dbReference type="NCBI Taxonomy" id="2653505"/>
    <lineage>
        <taxon>Bacteria</taxon>
        <taxon>Pseudomonadati</taxon>
        <taxon>Pseudomonadota</taxon>
        <taxon>Gammaproteobacteria</taxon>
        <taxon>Vibrionales</taxon>
        <taxon>Vibrionaceae</taxon>
        <taxon>Vibrio</taxon>
    </lineage>
</organism>